<dbReference type="AlphaFoldDB" id="A0A0N4WKP6"/>
<dbReference type="PANTHER" id="PTHR21020">
    <property type="entry name" value="ZINC FINGER PROTEIN 800"/>
    <property type="match status" value="1"/>
</dbReference>
<keyword evidence="3" id="KW-1185">Reference proteome</keyword>
<gene>
    <name evidence="2" type="ORF">HPLM_LOCUS11655</name>
</gene>
<dbReference type="EMBL" id="UZAF01017626">
    <property type="protein sequence ID" value="VDO43427.1"/>
    <property type="molecule type" value="Genomic_DNA"/>
</dbReference>
<proteinExistence type="predicted"/>
<sequence length="275" mass="30687">MSTHHSEDLSVLCPQIPTSVDGTTGLIRALQNGTEEVRHLLKNSCNLILECRICKAVFRHAINFHHHKLKVCRAYHQPLTPTYEQVLAFQKEVAAAYNYDRPSTSKEFLVHREEDFQREILEDDDDFIDVYDGLEEFCGEIDSLDSPEPGEYTEEPGEYIDEQDDISIFDDGMSDSIEEGEYIEDSSISNCTASPSSTTSMDQADAPEVAAPNEKDTSGEESDAISVPESPPPDCHLNFPIFNDQLLESPTDYDYFGKGEKGPAGPLLLPVGQME</sequence>
<reference evidence="2 3" key="2">
    <citation type="submission" date="2018-11" db="EMBL/GenBank/DDBJ databases">
        <authorList>
            <consortium name="Pathogen Informatics"/>
        </authorList>
    </citation>
    <scope>NUCLEOTIDE SEQUENCE [LARGE SCALE GENOMIC DNA]</scope>
    <source>
        <strain evidence="2 3">MHpl1</strain>
    </source>
</reference>
<evidence type="ECO:0000313" key="2">
    <source>
        <dbReference type="EMBL" id="VDO43427.1"/>
    </source>
</evidence>
<dbReference type="PANTHER" id="PTHR21020:SF0">
    <property type="entry name" value="ZINC FINGER PROTEIN 800"/>
    <property type="match status" value="1"/>
</dbReference>
<evidence type="ECO:0000313" key="4">
    <source>
        <dbReference type="WBParaSite" id="HPLM_0001166301-mRNA-1"/>
    </source>
</evidence>
<dbReference type="STRING" id="6290.A0A0N4WKP6"/>
<evidence type="ECO:0000313" key="3">
    <source>
        <dbReference type="Proteomes" id="UP000268014"/>
    </source>
</evidence>
<dbReference type="Proteomes" id="UP000268014">
    <property type="component" value="Unassembled WGS sequence"/>
</dbReference>
<accession>A0A0N4WKP6</accession>
<dbReference type="OrthoDB" id="5850535at2759"/>
<evidence type="ECO:0000256" key="1">
    <source>
        <dbReference type="SAM" id="MobiDB-lite"/>
    </source>
</evidence>
<dbReference type="InterPro" id="IPR039149">
    <property type="entry name" value="ZNF800"/>
</dbReference>
<dbReference type="OMA" id="VFRHAIN"/>
<feature type="region of interest" description="Disordered" evidence="1">
    <location>
        <begin position="181"/>
        <end position="240"/>
    </location>
</feature>
<protein>
    <submittedName>
        <fullName evidence="4">C2H2-type domain-containing protein</fullName>
    </submittedName>
</protein>
<feature type="region of interest" description="Disordered" evidence="1">
    <location>
        <begin position="253"/>
        <end position="275"/>
    </location>
</feature>
<name>A0A0N4WKP6_HAEPC</name>
<dbReference type="WBParaSite" id="HPLM_0001166301-mRNA-1">
    <property type="protein sequence ID" value="HPLM_0001166301-mRNA-1"/>
    <property type="gene ID" value="HPLM_0001166301"/>
</dbReference>
<organism evidence="4">
    <name type="scientific">Haemonchus placei</name>
    <name type="common">Barber's pole worm</name>
    <dbReference type="NCBI Taxonomy" id="6290"/>
    <lineage>
        <taxon>Eukaryota</taxon>
        <taxon>Metazoa</taxon>
        <taxon>Ecdysozoa</taxon>
        <taxon>Nematoda</taxon>
        <taxon>Chromadorea</taxon>
        <taxon>Rhabditida</taxon>
        <taxon>Rhabditina</taxon>
        <taxon>Rhabditomorpha</taxon>
        <taxon>Strongyloidea</taxon>
        <taxon>Trichostrongylidae</taxon>
        <taxon>Haemonchus</taxon>
    </lineage>
</organism>
<feature type="compositionally biased region" description="Polar residues" evidence="1">
    <location>
        <begin position="186"/>
        <end position="202"/>
    </location>
</feature>
<reference evidence="4" key="1">
    <citation type="submission" date="2017-02" db="UniProtKB">
        <authorList>
            <consortium name="WormBaseParasite"/>
        </authorList>
    </citation>
    <scope>IDENTIFICATION</scope>
</reference>